<dbReference type="PANTHER" id="PTHR45620">
    <property type="entry name" value="PDF RECEPTOR-LIKE PROTEIN-RELATED"/>
    <property type="match status" value="1"/>
</dbReference>
<comment type="subcellular location">
    <subcellularLocation>
        <location evidence="1">Cell membrane</location>
        <topology evidence="1">Multi-pass membrane protein</topology>
    </subcellularLocation>
</comment>
<dbReference type="InterPro" id="IPR017981">
    <property type="entry name" value="GPCR_2-like_7TM"/>
</dbReference>
<dbReference type="PROSITE" id="PS00649">
    <property type="entry name" value="G_PROTEIN_RECEP_F2_1"/>
    <property type="match status" value="1"/>
</dbReference>
<evidence type="ECO:0000256" key="6">
    <source>
        <dbReference type="ARBA" id="ARBA00023040"/>
    </source>
</evidence>
<feature type="domain" description="G-protein coupled receptors family 2 profile 1" evidence="12">
    <location>
        <begin position="7"/>
        <end position="83"/>
    </location>
</feature>
<feature type="transmembrane region" description="Helical" evidence="11">
    <location>
        <begin position="317"/>
        <end position="334"/>
    </location>
</feature>
<dbReference type="PROSITE" id="PS50227">
    <property type="entry name" value="G_PROTEIN_RECEP_F2_3"/>
    <property type="match status" value="1"/>
</dbReference>
<dbReference type="OrthoDB" id="5967113at2759"/>
<feature type="transmembrane region" description="Helical" evidence="11">
    <location>
        <begin position="232"/>
        <end position="255"/>
    </location>
</feature>
<dbReference type="KEGG" id="aplc:110973564"/>
<evidence type="ECO:0000256" key="8">
    <source>
        <dbReference type="ARBA" id="ARBA00023170"/>
    </source>
</evidence>
<keyword evidence="3" id="KW-1003">Cell membrane</keyword>
<evidence type="ECO:0000256" key="11">
    <source>
        <dbReference type="SAM" id="Phobius"/>
    </source>
</evidence>
<evidence type="ECO:0000259" key="13">
    <source>
        <dbReference type="PROSITE" id="PS50261"/>
    </source>
</evidence>
<name>A0A8B7XJM3_ACAPL</name>
<organism evidence="14 15">
    <name type="scientific">Acanthaster planci</name>
    <name type="common">Crown-of-thorns starfish</name>
    <dbReference type="NCBI Taxonomy" id="133434"/>
    <lineage>
        <taxon>Eukaryota</taxon>
        <taxon>Metazoa</taxon>
        <taxon>Echinodermata</taxon>
        <taxon>Eleutherozoa</taxon>
        <taxon>Asterozoa</taxon>
        <taxon>Asteroidea</taxon>
        <taxon>Valvatacea</taxon>
        <taxon>Valvatida</taxon>
        <taxon>Acanthasteridae</taxon>
        <taxon>Acanthaster</taxon>
    </lineage>
</organism>
<feature type="transmembrane region" description="Helical" evidence="11">
    <location>
        <begin position="205"/>
        <end position="225"/>
    </location>
</feature>
<dbReference type="GO" id="GO:0008528">
    <property type="term" value="F:G protein-coupled peptide receptor activity"/>
    <property type="evidence" value="ECO:0007669"/>
    <property type="project" value="TreeGrafter"/>
</dbReference>
<dbReference type="InterPro" id="IPR050332">
    <property type="entry name" value="GPCR_2"/>
</dbReference>
<dbReference type="Gene3D" id="1.20.1070.10">
    <property type="entry name" value="Rhodopsin 7-helix transmembrane proteins"/>
    <property type="match status" value="1"/>
</dbReference>
<accession>A0A8B7XJM3</accession>
<evidence type="ECO:0000256" key="5">
    <source>
        <dbReference type="ARBA" id="ARBA00022989"/>
    </source>
</evidence>
<dbReference type="InterPro" id="IPR001879">
    <property type="entry name" value="GPCR_2_extracellular_dom"/>
</dbReference>
<evidence type="ECO:0000256" key="10">
    <source>
        <dbReference type="ARBA" id="ARBA00023224"/>
    </source>
</evidence>
<evidence type="ECO:0000256" key="4">
    <source>
        <dbReference type="ARBA" id="ARBA00022692"/>
    </source>
</evidence>
<evidence type="ECO:0000256" key="2">
    <source>
        <dbReference type="ARBA" id="ARBA00005314"/>
    </source>
</evidence>
<dbReference type="PROSITE" id="PS50261">
    <property type="entry name" value="G_PROTEIN_RECEP_F2_4"/>
    <property type="match status" value="1"/>
</dbReference>
<gene>
    <name evidence="15" type="primary">LOC110973564</name>
</gene>
<keyword evidence="6" id="KW-0297">G-protein coupled receptor</keyword>
<evidence type="ECO:0000259" key="12">
    <source>
        <dbReference type="PROSITE" id="PS50227"/>
    </source>
</evidence>
<dbReference type="SMART" id="SM00008">
    <property type="entry name" value="HormR"/>
    <property type="match status" value="1"/>
</dbReference>
<keyword evidence="5 11" id="KW-1133">Transmembrane helix</keyword>
<keyword evidence="14" id="KW-1185">Reference proteome</keyword>
<dbReference type="GO" id="GO:0007188">
    <property type="term" value="P:adenylate cyclase-modulating G protein-coupled receptor signaling pathway"/>
    <property type="evidence" value="ECO:0007669"/>
    <property type="project" value="TreeGrafter"/>
</dbReference>
<dbReference type="PRINTS" id="PR00249">
    <property type="entry name" value="GPCRSECRETIN"/>
</dbReference>
<proteinExistence type="inferred from homology"/>
<sequence length="441" mass="50627">MGRGEDECAIRDQQFNTGTKESLMCPPDWDTTLCWPATPANSSVVLKCPNLDWFDPDASLSRFCGANATWESGGTYRDCFVHKSIPTRTPDYDDVSDEKIDFYLEVLQGANFMRLIGVCLSWVTLVVALLIFSTFRSLNCNRIKIHKHFFAAFLIRMTLEVILVADRRHKETNRNQGNIDVKTIHLTPVLCETFETIREYGRLCAFFWMFIEGFYLTCLVSANVFGKPRFLLYYIVGWLLPVPIVISWAIAMYYTSTARCWKDHAVSPYYLIIEVPRNGALIINVLFLVNIVRVLVTKLRDSNSSETKQIRKAAKGAVLLIPLLGVANLVWFIPNPTARDSRASIVLYNYLFLFLDSYQGFFLCVMYCFLNQEVRMTIHRKWSTWRYYRDPLLRRTSVLTSTTEMSTTRAAYRPSHRPNGSAVGNEYLKMAAIDEISSTHA</sequence>
<protein>
    <submittedName>
        <fullName evidence="15">PDF receptor-like isoform X1</fullName>
    </submittedName>
</protein>
<feature type="transmembrane region" description="Helical" evidence="11">
    <location>
        <begin position="346"/>
        <end position="370"/>
    </location>
</feature>
<evidence type="ECO:0000256" key="3">
    <source>
        <dbReference type="ARBA" id="ARBA00022475"/>
    </source>
</evidence>
<dbReference type="PANTHER" id="PTHR45620:SF17">
    <property type="entry name" value="PDF RECEPTOR"/>
    <property type="match status" value="1"/>
</dbReference>
<feature type="transmembrane region" description="Helical" evidence="11">
    <location>
        <begin position="112"/>
        <end position="135"/>
    </location>
</feature>
<evidence type="ECO:0000256" key="7">
    <source>
        <dbReference type="ARBA" id="ARBA00023136"/>
    </source>
</evidence>
<dbReference type="Proteomes" id="UP000694845">
    <property type="component" value="Unplaced"/>
</dbReference>
<feature type="transmembrane region" description="Helical" evidence="11">
    <location>
        <begin position="275"/>
        <end position="296"/>
    </location>
</feature>
<dbReference type="GO" id="GO:0007166">
    <property type="term" value="P:cell surface receptor signaling pathway"/>
    <property type="evidence" value="ECO:0007669"/>
    <property type="project" value="InterPro"/>
</dbReference>
<evidence type="ECO:0000256" key="9">
    <source>
        <dbReference type="ARBA" id="ARBA00023180"/>
    </source>
</evidence>
<dbReference type="SUPFAM" id="SSF111418">
    <property type="entry name" value="Hormone receptor domain"/>
    <property type="match status" value="1"/>
</dbReference>
<keyword evidence="8" id="KW-0675">Receptor</keyword>
<feature type="transmembrane region" description="Helical" evidence="11">
    <location>
        <begin position="147"/>
        <end position="165"/>
    </location>
</feature>
<dbReference type="Gene3D" id="4.10.1240.10">
    <property type="entry name" value="GPCR, family 2, extracellular hormone receptor domain"/>
    <property type="match status" value="1"/>
</dbReference>
<dbReference type="Pfam" id="PF00002">
    <property type="entry name" value="7tm_2"/>
    <property type="match status" value="1"/>
</dbReference>
<dbReference type="InterPro" id="IPR000832">
    <property type="entry name" value="GPCR_2_secretin-like"/>
</dbReference>
<dbReference type="InterPro" id="IPR036445">
    <property type="entry name" value="GPCR_2_extracell_dom_sf"/>
</dbReference>
<dbReference type="Pfam" id="PF02793">
    <property type="entry name" value="HRM"/>
    <property type="match status" value="1"/>
</dbReference>
<evidence type="ECO:0000313" key="14">
    <source>
        <dbReference type="Proteomes" id="UP000694845"/>
    </source>
</evidence>
<evidence type="ECO:0000256" key="1">
    <source>
        <dbReference type="ARBA" id="ARBA00004651"/>
    </source>
</evidence>
<reference evidence="15" key="1">
    <citation type="submission" date="2025-08" db="UniProtKB">
        <authorList>
            <consortium name="RefSeq"/>
        </authorList>
    </citation>
    <scope>IDENTIFICATION</scope>
</reference>
<feature type="domain" description="G-protein coupled receptors family 2 profile 2" evidence="13">
    <location>
        <begin position="110"/>
        <end position="371"/>
    </location>
</feature>
<dbReference type="GeneID" id="110973564"/>
<evidence type="ECO:0000313" key="15">
    <source>
        <dbReference type="RefSeq" id="XP_022080155.1"/>
    </source>
</evidence>
<keyword evidence="10" id="KW-0807">Transducer</keyword>
<keyword evidence="7 11" id="KW-0472">Membrane</keyword>
<keyword evidence="9" id="KW-0325">Glycoprotein</keyword>
<dbReference type="RefSeq" id="XP_022080155.1">
    <property type="nucleotide sequence ID" value="XM_022224463.1"/>
</dbReference>
<dbReference type="InterPro" id="IPR017983">
    <property type="entry name" value="GPCR_2_secretin-like_CS"/>
</dbReference>
<keyword evidence="4 11" id="KW-0812">Transmembrane</keyword>
<dbReference type="AlphaFoldDB" id="A0A8B7XJM3"/>
<dbReference type="GO" id="GO:0005886">
    <property type="term" value="C:plasma membrane"/>
    <property type="evidence" value="ECO:0007669"/>
    <property type="project" value="UniProtKB-SubCell"/>
</dbReference>
<comment type="similarity">
    <text evidence="2">Belongs to the G-protein coupled receptor 2 family.</text>
</comment>